<sequence length="149" mass="17204">MTDKDVAQSPLLLPPEKRARIWLCEFVDREVRHWATYLRNALKRPINKTDTDTEARRQEEERVEKQKKLDNLIDVYRQLISKASSPTSSLSKWWIDLSLRLVNLLRLGTRENSPSHPRRSNTKTAFITLCIGGACSSRVTESLEWGLVG</sequence>
<evidence type="ECO:0000313" key="2">
    <source>
        <dbReference type="Proteomes" id="UP000637239"/>
    </source>
</evidence>
<name>A0A7R7ZL69_ASPCH</name>
<keyword evidence="2" id="KW-1185">Reference proteome</keyword>
<proteinExistence type="predicted"/>
<evidence type="ECO:0000313" key="1">
    <source>
        <dbReference type="EMBL" id="BCR86525.1"/>
    </source>
</evidence>
<dbReference type="RefSeq" id="XP_043135047.1">
    <property type="nucleotide sequence ID" value="XM_043277138.1"/>
</dbReference>
<dbReference type="KEGG" id="ache:ACHE_30512A"/>
<protein>
    <submittedName>
        <fullName evidence="1">Uncharacterized protein</fullName>
    </submittedName>
</protein>
<dbReference type="AlphaFoldDB" id="A0A7R7ZL69"/>
<gene>
    <name evidence="1" type="ORF">ACHE_30512A</name>
</gene>
<dbReference type="EMBL" id="AP024418">
    <property type="protein sequence ID" value="BCR86525.1"/>
    <property type="molecule type" value="Genomic_DNA"/>
</dbReference>
<organism evidence="1 2">
    <name type="scientific">Aspergillus chevalieri</name>
    <name type="common">Eurotium chevalieri</name>
    <dbReference type="NCBI Taxonomy" id="182096"/>
    <lineage>
        <taxon>Eukaryota</taxon>
        <taxon>Fungi</taxon>
        <taxon>Dikarya</taxon>
        <taxon>Ascomycota</taxon>
        <taxon>Pezizomycotina</taxon>
        <taxon>Eurotiomycetes</taxon>
        <taxon>Eurotiomycetidae</taxon>
        <taxon>Eurotiales</taxon>
        <taxon>Aspergillaceae</taxon>
        <taxon>Aspergillus</taxon>
        <taxon>Aspergillus subgen. Aspergillus</taxon>
    </lineage>
</organism>
<reference evidence="1" key="2">
    <citation type="submission" date="2021-02" db="EMBL/GenBank/DDBJ databases">
        <title>Aspergillus chevalieri M1 genome sequence.</title>
        <authorList>
            <person name="Kadooka C."/>
            <person name="Mori K."/>
            <person name="Futagami T."/>
        </authorList>
    </citation>
    <scope>NUCLEOTIDE SEQUENCE</scope>
    <source>
        <strain evidence="1">M1</strain>
    </source>
</reference>
<dbReference type="Proteomes" id="UP000637239">
    <property type="component" value="Chromosome 3"/>
</dbReference>
<accession>A0A7R7ZL69</accession>
<reference evidence="1" key="1">
    <citation type="submission" date="2021-01" db="EMBL/GenBank/DDBJ databases">
        <authorList>
            <consortium name="Aspergillus chevalieri M1 genome sequencing consortium"/>
            <person name="Kazuki M."/>
            <person name="Futagami T."/>
        </authorList>
    </citation>
    <scope>NUCLEOTIDE SEQUENCE</scope>
    <source>
        <strain evidence="1">M1</strain>
    </source>
</reference>
<dbReference type="GeneID" id="66980884"/>